<dbReference type="InterPro" id="IPR003814">
    <property type="entry name" value="FmdEsu_dom"/>
</dbReference>
<dbReference type="InterPro" id="IPR053194">
    <property type="entry name" value="tRNA_methyltr_O"/>
</dbReference>
<organism evidence="2 3">
    <name type="scientific">Candidatus Desulfacyla euxinica</name>
    <dbReference type="NCBI Taxonomy" id="2841693"/>
    <lineage>
        <taxon>Bacteria</taxon>
        <taxon>Deltaproteobacteria</taxon>
        <taxon>Candidatus Desulfacyla</taxon>
    </lineage>
</organism>
<dbReference type="Pfam" id="PF02663">
    <property type="entry name" value="FmdE"/>
    <property type="match status" value="1"/>
</dbReference>
<reference evidence="2 3" key="1">
    <citation type="submission" date="2020-08" db="EMBL/GenBank/DDBJ databases">
        <title>Bridging the membrane lipid divide: bacteria of the FCB group superphylum have the potential to synthesize archaeal ether lipids.</title>
        <authorList>
            <person name="Villanueva L."/>
            <person name="Von Meijenfeldt F.A.B."/>
            <person name="Westbye A.B."/>
            <person name="Yadav S."/>
            <person name="Hopmans E.C."/>
            <person name="Dutilh B.E."/>
            <person name="Sinninghe Damste J.S."/>
        </authorList>
    </citation>
    <scope>NUCLEOTIDE SEQUENCE [LARGE SCALE GENOMIC DNA]</scope>
    <source>
        <strain evidence="2">NIOZ-UU27</strain>
    </source>
</reference>
<accession>A0A8J6T3H4</accession>
<protein>
    <submittedName>
        <fullName evidence="2">Formylmethanofuran dehydrogenase</fullName>
    </submittedName>
</protein>
<feature type="domain" description="Formylmethanofuran dehydrogenase subunit E" evidence="1">
    <location>
        <begin position="15"/>
        <end position="137"/>
    </location>
</feature>
<evidence type="ECO:0000313" key="2">
    <source>
        <dbReference type="EMBL" id="MBC8177815.1"/>
    </source>
</evidence>
<dbReference type="EMBL" id="JACNJD010000237">
    <property type="protein sequence ID" value="MBC8177815.1"/>
    <property type="molecule type" value="Genomic_DNA"/>
</dbReference>
<dbReference type="SUPFAM" id="SSF143555">
    <property type="entry name" value="FwdE-like"/>
    <property type="match status" value="1"/>
</dbReference>
<name>A0A8J6T3H4_9DELT</name>
<evidence type="ECO:0000313" key="3">
    <source>
        <dbReference type="Proteomes" id="UP000650524"/>
    </source>
</evidence>
<dbReference type="Proteomes" id="UP000650524">
    <property type="component" value="Unassembled WGS sequence"/>
</dbReference>
<dbReference type="Gene3D" id="3.30.1330.130">
    <property type="match status" value="1"/>
</dbReference>
<dbReference type="PANTHER" id="PTHR39418">
    <property type="entry name" value="DEHYDROGENASE-RELATED"/>
    <property type="match status" value="1"/>
</dbReference>
<evidence type="ECO:0000259" key="1">
    <source>
        <dbReference type="Pfam" id="PF02663"/>
    </source>
</evidence>
<comment type="caution">
    <text evidence="2">The sequence shown here is derived from an EMBL/GenBank/DDBJ whole genome shotgun (WGS) entry which is preliminary data.</text>
</comment>
<dbReference type="PANTHER" id="PTHR39418:SF1">
    <property type="entry name" value="DEHYDROGENASE"/>
    <property type="match status" value="1"/>
</dbReference>
<gene>
    <name evidence="2" type="ORF">H8E19_10460</name>
</gene>
<dbReference type="AlphaFoldDB" id="A0A8J6T3H4"/>
<sequence>MQDFETLLKGSAEAHGHLCPGQVVGVRMAILGCELIGLDNPRILDQIKKIIVYVEIDRCAADAISYVTGVKLGRRSLKFVDNGIMAATFVNLETGNAYRVLSTEEARDLASLYAPEVQGKAQQQLEAYQRMPDNVLFRVQRVEVPLSEFDLPGPTRRKVSCTRCGQVVRDHREVVIDGDSLCRPCANGAYFKHAREVTWPDMNWAPRGTDQLSAIGRVPGVRQSEDREQHLSTIS</sequence>
<proteinExistence type="predicted"/>